<keyword evidence="6 11" id="KW-1133">Transmembrane helix</keyword>
<keyword evidence="5 11" id="KW-0812">Transmembrane</keyword>
<keyword evidence="9 11" id="KW-0675">Receptor</keyword>
<evidence type="ECO:0000256" key="2">
    <source>
        <dbReference type="ARBA" id="ARBA00010663"/>
    </source>
</evidence>
<keyword evidence="3 11" id="KW-1003">Cell membrane</keyword>
<comment type="similarity">
    <text evidence="2 11">Belongs to the G-protein coupled receptor 1 family.</text>
</comment>
<evidence type="ECO:0000256" key="5">
    <source>
        <dbReference type="ARBA" id="ARBA00022692"/>
    </source>
</evidence>
<dbReference type="GO" id="GO:0019236">
    <property type="term" value="P:response to pheromone"/>
    <property type="evidence" value="ECO:0007669"/>
    <property type="project" value="UniProtKB-KW"/>
</dbReference>
<dbReference type="AlphaFoldDB" id="A0A643BW44"/>
<protein>
    <recommendedName>
        <fullName evidence="11">Vomeronasal type-1 receptor</fullName>
    </recommendedName>
</protein>
<comment type="caution">
    <text evidence="12">The sequence shown here is derived from an EMBL/GenBank/DDBJ whole genome shotgun (WGS) entry which is preliminary data.</text>
</comment>
<reference evidence="12 13" key="1">
    <citation type="journal article" date="2019" name="PLoS ONE">
        <title>Genomic analyses reveal an absence of contemporary introgressive admixture between fin whales and blue whales, despite known hybrids.</title>
        <authorList>
            <person name="Westbury M.V."/>
            <person name="Petersen B."/>
            <person name="Lorenzen E.D."/>
        </authorList>
    </citation>
    <scope>NUCLEOTIDE SEQUENCE [LARGE SCALE GENOMIC DNA]</scope>
    <source>
        <strain evidence="12">FinWhale-01</strain>
    </source>
</reference>
<dbReference type="GO" id="GO:0016503">
    <property type="term" value="F:pheromone receptor activity"/>
    <property type="evidence" value="ECO:0007669"/>
    <property type="project" value="InterPro"/>
</dbReference>
<evidence type="ECO:0000313" key="12">
    <source>
        <dbReference type="EMBL" id="KAB0392249.1"/>
    </source>
</evidence>
<evidence type="ECO:0000256" key="9">
    <source>
        <dbReference type="ARBA" id="ARBA00023170"/>
    </source>
</evidence>
<keyword evidence="8 11" id="KW-0472">Membrane</keyword>
<organism evidence="12 13">
    <name type="scientific">Balaenoptera physalus</name>
    <name type="common">Fin whale</name>
    <name type="synonym">Balaena physalus</name>
    <dbReference type="NCBI Taxonomy" id="9770"/>
    <lineage>
        <taxon>Eukaryota</taxon>
        <taxon>Metazoa</taxon>
        <taxon>Chordata</taxon>
        <taxon>Craniata</taxon>
        <taxon>Vertebrata</taxon>
        <taxon>Euteleostomi</taxon>
        <taxon>Mammalia</taxon>
        <taxon>Eutheria</taxon>
        <taxon>Laurasiatheria</taxon>
        <taxon>Artiodactyla</taxon>
        <taxon>Whippomorpha</taxon>
        <taxon>Cetacea</taxon>
        <taxon>Mysticeti</taxon>
        <taxon>Balaenopteridae</taxon>
        <taxon>Balaenoptera</taxon>
    </lineage>
</organism>
<dbReference type="Proteomes" id="UP000437017">
    <property type="component" value="Unassembled WGS sequence"/>
</dbReference>
<dbReference type="InterPro" id="IPR004072">
    <property type="entry name" value="Vmron_rcpt_1"/>
</dbReference>
<keyword evidence="4 11" id="KW-0589">Pheromone response</keyword>
<comment type="caution">
    <text evidence="11">Lacks conserved residue(s) required for the propagation of feature annotation.</text>
</comment>
<proteinExistence type="inferred from homology"/>
<comment type="subcellular location">
    <subcellularLocation>
        <location evidence="1 11">Cell membrane</location>
        <topology evidence="1 11">Multi-pass membrane protein</topology>
    </subcellularLocation>
</comment>
<dbReference type="OrthoDB" id="9606139at2759"/>
<evidence type="ECO:0000256" key="4">
    <source>
        <dbReference type="ARBA" id="ARBA00022507"/>
    </source>
</evidence>
<dbReference type="PANTHER" id="PTHR24062">
    <property type="entry name" value="VOMERONASAL TYPE-1 RECEPTOR"/>
    <property type="match status" value="1"/>
</dbReference>
<feature type="transmembrane region" description="Helical" evidence="11">
    <location>
        <begin position="46"/>
        <end position="63"/>
    </location>
</feature>
<gene>
    <name evidence="12" type="ORF">E2I00_010198</name>
</gene>
<evidence type="ECO:0000256" key="1">
    <source>
        <dbReference type="ARBA" id="ARBA00004651"/>
    </source>
</evidence>
<evidence type="ECO:0000313" key="13">
    <source>
        <dbReference type="Proteomes" id="UP000437017"/>
    </source>
</evidence>
<evidence type="ECO:0000256" key="6">
    <source>
        <dbReference type="ARBA" id="ARBA00022989"/>
    </source>
</evidence>
<keyword evidence="10 11" id="KW-0807">Transducer</keyword>
<evidence type="ECO:0000256" key="7">
    <source>
        <dbReference type="ARBA" id="ARBA00023040"/>
    </source>
</evidence>
<evidence type="ECO:0000256" key="11">
    <source>
        <dbReference type="RuleBase" id="RU364061"/>
    </source>
</evidence>
<evidence type="ECO:0000256" key="8">
    <source>
        <dbReference type="ARBA" id="ARBA00023136"/>
    </source>
</evidence>
<name>A0A643BW44_BALPH</name>
<keyword evidence="13" id="KW-1185">Reference proteome</keyword>
<feature type="transmembrane region" description="Helical" evidence="11">
    <location>
        <begin position="12"/>
        <end position="34"/>
    </location>
</feature>
<evidence type="ECO:0000256" key="10">
    <source>
        <dbReference type="ARBA" id="ARBA00023224"/>
    </source>
</evidence>
<keyword evidence="7 11" id="KW-0297">G-protein coupled receptor</keyword>
<sequence length="173" mass="19705">MAARDLAVGTTFLLQTIFGILGNFCILYHCFLLYCAGYRLRTIDFIVRNLITANILVLFSTGFHSEKFGVAPHGQWFYVQIFPVCSCGGQGSVHWHHLPLECLPGHQISPRTSRWAKLKVNALKCFVPPVILCWILNMLNTENIVEYRETRASQTEKVSDTVRLFVTTKPETR</sequence>
<dbReference type="EMBL" id="SGJD01003957">
    <property type="protein sequence ID" value="KAB0392249.1"/>
    <property type="molecule type" value="Genomic_DNA"/>
</dbReference>
<dbReference type="Pfam" id="PF03402">
    <property type="entry name" value="V1R"/>
    <property type="match status" value="1"/>
</dbReference>
<dbReference type="GO" id="GO:0005886">
    <property type="term" value="C:plasma membrane"/>
    <property type="evidence" value="ECO:0007669"/>
    <property type="project" value="UniProtKB-SubCell"/>
</dbReference>
<evidence type="ECO:0000256" key="3">
    <source>
        <dbReference type="ARBA" id="ARBA00022475"/>
    </source>
</evidence>
<accession>A0A643BW44</accession>